<reference evidence="1 2" key="1">
    <citation type="journal article" date="2014" name="Am. J. Bot.">
        <title>Genome assembly and annotation for red clover (Trifolium pratense; Fabaceae).</title>
        <authorList>
            <person name="Istvanek J."/>
            <person name="Jaros M."/>
            <person name="Krenek A."/>
            <person name="Repkova J."/>
        </authorList>
    </citation>
    <scope>NUCLEOTIDE SEQUENCE [LARGE SCALE GENOMIC DNA]</scope>
    <source>
        <strain evidence="2">cv. Tatra</strain>
        <tissue evidence="1">Young leaves</tissue>
    </source>
</reference>
<organism evidence="1 2">
    <name type="scientific">Trifolium pratense</name>
    <name type="common">Red clover</name>
    <dbReference type="NCBI Taxonomy" id="57577"/>
    <lineage>
        <taxon>Eukaryota</taxon>
        <taxon>Viridiplantae</taxon>
        <taxon>Streptophyta</taxon>
        <taxon>Embryophyta</taxon>
        <taxon>Tracheophyta</taxon>
        <taxon>Spermatophyta</taxon>
        <taxon>Magnoliopsida</taxon>
        <taxon>eudicotyledons</taxon>
        <taxon>Gunneridae</taxon>
        <taxon>Pentapetalae</taxon>
        <taxon>rosids</taxon>
        <taxon>fabids</taxon>
        <taxon>Fabales</taxon>
        <taxon>Fabaceae</taxon>
        <taxon>Papilionoideae</taxon>
        <taxon>50 kb inversion clade</taxon>
        <taxon>NPAAA clade</taxon>
        <taxon>Hologalegina</taxon>
        <taxon>IRL clade</taxon>
        <taxon>Trifolieae</taxon>
        <taxon>Trifolium</taxon>
    </lineage>
</organism>
<dbReference type="Proteomes" id="UP000236291">
    <property type="component" value="Unassembled WGS sequence"/>
</dbReference>
<proteinExistence type="predicted"/>
<sequence length="39" mass="4304">MARWMRMGAGEIKSAETYWYQGSPKPGDAEACGLKEALI</sequence>
<evidence type="ECO:0000313" key="1">
    <source>
        <dbReference type="EMBL" id="PNX71443.1"/>
    </source>
</evidence>
<protein>
    <submittedName>
        <fullName evidence="1">Uncharacterized protein</fullName>
    </submittedName>
</protein>
<dbReference type="AlphaFoldDB" id="A0A2K3KYU1"/>
<name>A0A2K3KYU1_TRIPR</name>
<dbReference type="EMBL" id="ASHM01023320">
    <property type="protein sequence ID" value="PNX71443.1"/>
    <property type="molecule type" value="Genomic_DNA"/>
</dbReference>
<comment type="caution">
    <text evidence="1">The sequence shown here is derived from an EMBL/GenBank/DDBJ whole genome shotgun (WGS) entry which is preliminary data.</text>
</comment>
<evidence type="ECO:0000313" key="2">
    <source>
        <dbReference type="Proteomes" id="UP000236291"/>
    </source>
</evidence>
<reference evidence="1 2" key="2">
    <citation type="journal article" date="2017" name="Front. Plant Sci.">
        <title>Gene Classification and Mining of Molecular Markers Useful in Red Clover (Trifolium pratense) Breeding.</title>
        <authorList>
            <person name="Istvanek J."/>
            <person name="Dluhosova J."/>
            <person name="Dluhos P."/>
            <person name="Patkova L."/>
            <person name="Nedelnik J."/>
            <person name="Repkova J."/>
        </authorList>
    </citation>
    <scope>NUCLEOTIDE SEQUENCE [LARGE SCALE GENOMIC DNA]</scope>
    <source>
        <strain evidence="2">cv. Tatra</strain>
        <tissue evidence="1">Young leaves</tissue>
    </source>
</reference>
<accession>A0A2K3KYU1</accession>
<gene>
    <name evidence="1" type="ORF">L195_g027322</name>
</gene>